<dbReference type="SUPFAM" id="SSF48452">
    <property type="entry name" value="TPR-like"/>
    <property type="match status" value="1"/>
</dbReference>
<keyword evidence="1" id="KW-0802">TPR repeat</keyword>
<reference evidence="3" key="1">
    <citation type="submission" date="2015-01" db="EMBL/GenBank/DDBJ databases">
        <authorList>
            <person name="MANFREDI Pablo"/>
        </authorList>
    </citation>
    <scope>NUCLEOTIDE SEQUENCE [LARGE SCALE GENOMIC DNA]</scope>
    <source>
        <strain evidence="3">Ccyn2B</strain>
    </source>
</reference>
<dbReference type="InterPro" id="IPR019734">
    <property type="entry name" value="TPR_rpt"/>
</dbReference>
<feature type="repeat" description="TPR" evidence="1">
    <location>
        <begin position="301"/>
        <end position="334"/>
    </location>
</feature>
<protein>
    <submittedName>
        <fullName evidence="2">TPR repeat protein</fullName>
    </submittedName>
</protein>
<evidence type="ECO:0000256" key="1">
    <source>
        <dbReference type="PROSITE-ProRule" id="PRU00339"/>
    </source>
</evidence>
<dbReference type="SMART" id="SM00028">
    <property type="entry name" value="TPR"/>
    <property type="match status" value="9"/>
</dbReference>
<dbReference type="EMBL" id="CDOD01000004">
    <property type="protein sequence ID" value="CEN32767.1"/>
    <property type="molecule type" value="Genomic_DNA"/>
</dbReference>
<dbReference type="eggNOG" id="COG0457">
    <property type="taxonomic scope" value="Bacteria"/>
</dbReference>
<accession>A0A0B7H4E2</accession>
<dbReference type="Gene3D" id="1.25.40.10">
    <property type="entry name" value="Tetratricopeptide repeat domain"/>
    <property type="match status" value="3"/>
</dbReference>
<dbReference type="PANTHER" id="PTHR12558">
    <property type="entry name" value="CELL DIVISION CYCLE 16,23,27"/>
    <property type="match status" value="1"/>
</dbReference>
<dbReference type="SUPFAM" id="SSF81901">
    <property type="entry name" value="HCP-like"/>
    <property type="match status" value="1"/>
</dbReference>
<dbReference type="Pfam" id="PF13181">
    <property type="entry name" value="TPR_8"/>
    <property type="match status" value="3"/>
</dbReference>
<name>A0A0B7H4E2_9FLAO</name>
<evidence type="ECO:0000313" key="2">
    <source>
        <dbReference type="EMBL" id="CEN32767.1"/>
    </source>
</evidence>
<dbReference type="Pfam" id="PF14559">
    <property type="entry name" value="TPR_19"/>
    <property type="match status" value="1"/>
</dbReference>
<evidence type="ECO:0000313" key="3">
    <source>
        <dbReference type="Proteomes" id="UP000038055"/>
    </source>
</evidence>
<gene>
    <name evidence="2" type="ORF">CCYN2B_120079</name>
</gene>
<dbReference type="AlphaFoldDB" id="A0A0B7H4E2"/>
<organism evidence="2 3">
    <name type="scientific">Capnocytophaga cynodegmi</name>
    <dbReference type="NCBI Taxonomy" id="28189"/>
    <lineage>
        <taxon>Bacteria</taxon>
        <taxon>Pseudomonadati</taxon>
        <taxon>Bacteroidota</taxon>
        <taxon>Flavobacteriia</taxon>
        <taxon>Flavobacteriales</taxon>
        <taxon>Flavobacteriaceae</taxon>
        <taxon>Capnocytophaga</taxon>
    </lineage>
</organism>
<sequence length="460" mass="54193">MQFFSEEENYSVSKFESMLQKNHILFFDVDEFEEIIEYYLELGKMSKAKHALQIGLNQHPSAISLKLLQVEVMIFEDELQQASVILDELEMIEPSNSEVYVQKANLYSKLNQHEKAIDLLKYALPLADDLVDVYSLIAMEYLFIENYQEAKKYFKKCLSEDIEDYMSLQQLLFCYDILEENDEAIAFLNAYLDKNPYCEVAWHYLGKQHLVKEELNEALRCFDFAIISDDTFTGAYFEKAKVLEKLENYQKAIENYKITLTLDDASPLVYLHIGRCFEKMNDDVTAEQYYFKAVHEDPQLSKSWLTLAEFYYLRGNHSKALNYINKVLLLEDNNPYYWRRCAEINFCLQDYERAEYAFSQAVEFGDYSLNTLINWTDLLLLNENYVKALSVASDAMRIFPDEITMFYRVSIAFAGVGNISESEHYLKIAFEKGREWIAFFDKKFPTFFSLDFVKEIMKKN</sequence>
<dbReference type="PROSITE" id="PS50005">
    <property type="entry name" value="TPR"/>
    <property type="match status" value="5"/>
</dbReference>
<dbReference type="InterPro" id="IPR011990">
    <property type="entry name" value="TPR-like_helical_dom_sf"/>
</dbReference>
<feature type="repeat" description="TPR" evidence="1">
    <location>
        <begin position="267"/>
        <end position="300"/>
    </location>
</feature>
<dbReference type="Proteomes" id="UP000038055">
    <property type="component" value="Unassembled WGS sequence"/>
</dbReference>
<dbReference type="PANTHER" id="PTHR12558:SF13">
    <property type="entry name" value="CELL DIVISION CYCLE PROTEIN 27 HOMOLOG"/>
    <property type="match status" value="1"/>
</dbReference>
<keyword evidence="3" id="KW-1185">Reference proteome</keyword>
<dbReference type="RefSeq" id="WP_041990230.1">
    <property type="nucleotide sequence ID" value="NZ_CDOD01000004.1"/>
</dbReference>
<feature type="repeat" description="TPR" evidence="1">
    <location>
        <begin position="233"/>
        <end position="266"/>
    </location>
</feature>
<proteinExistence type="predicted"/>
<feature type="repeat" description="TPR" evidence="1">
    <location>
        <begin position="131"/>
        <end position="164"/>
    </location>
</feature>
<feature type="repeat" description="TPR" evidence="1">
    <location>
        <begin position="97"/>
        <end position="130"/>
    </location>
</feature>
<dbReference type="STRING" id="28189.CCYN74_110026"/>